<dbReference type="InterPro" id="IPR008278">
    <property type="entry name" value="4-PPantetheinyl_Trfase_dom"/>
</dbReference>
<evidence type="ECO:0000256" key="2">
    <source>
        <dbReference type="SAM" id="SignalP"/>
    </source>
</evidence>
<dbReference type="GO" id="GO:0000287">
    <property type="term" value="F:magnesium ion binding"/>
    <property type="evidence" value="ECO:0007669"/>
    <property type="project" value="InterPro"/>
</dbReference>
<sequence>MTGAAAAIVLWGLTPAVLADPLVSAHQLSTAEQERAALMLRAPDRDDFEAAHFLARVCGGWFGLGPDRLELRQECAVCGGSHGVPRFSSAPHLRVSIAHASGAVVAGVASRSIGVDIEPVRAVAPTDLTPVLSAEEAAWLRSRPDDTIRIWCRKEAAAKASEAGLAGMRDVKALTGSWTELTSAEFQLCVSTSAPVVLGRIGERLPARGRLPFCGAP</sequence>
<feature type="chain" id="PRO_5043136152" evidence="2">
    <location>
        <begin position="20"/>
        <end position="217"/>
    </location>
</feature>
<evidence type="ECO:0000259" key="3">
    <source>
        <dbReference type="Pfam" id="PF01648"/>
    </source>
</evidence>
<dbReference type="PATRIC" id="fig|33888.3.peg.3116"/>
<dbReference type="Gene3D" id="3.90.470.20">
    <property type="entry name" value="4'-phosphopantetheinyl transferase domain"/>
    <property type="match status" value="1"/>
</dbReference>
<reference evidence="4 5" key="1">
    <citation type="submission" date="2016-05" db="EMBL/GenBank/DDBJ databases">
        <title>Complete genome sequence of Rathayibacter tritici NCPPB 1953.</title>
        <authorList>
            <person name="Park J."/>
            <person name="Lee H.-H."/>
            <person name="Lee S.-W."/>
            <person name="Seo Y.-S."/>
        </authorList>
    </citation>
    <scope>NUCLEOTIDE SEQUENCE [LARGE SCALE GENOMIC DNA]</scope>
    <source>
        <strain evidence="4 5">NCPPB 1953</strain>
    </source>
</reference>
<dbReference type="KEGG" id="rtn:A6122_2776"/>
<keyword evidence="1 4" id="KW-0808">Transferase</keyword>
<keyword evidence="2" id="KW-0732">Signal</keyword>
<proteinExistence type="predicted"/>
<dbReference type="Proteomes" id="UP000077071">
    <property type="component" value="Chromosome"/>
</dbReference>
<dbReference type="OrthoDB" id="190168at2"/>
<dbReference type="STRING" id="33888.A6122_2776"/>
<evidence type="ECO:0000313" key="5">
    <source>
        <dbReference type="Proteomes" id="UP000077071"/>
    </source>
</evidence>
<organism evidence="4 5">
    <name type="scientific">Rathayibacter tritici</name>
    <dbReference type="NCBI Taxonomy" id="33888"/>
    <lineage>
        <taxon>Bacteria</taxon>
        <taxon>Bacillati</taxon>
        <taxon>Actinomycetota</taxon>
        <taxon>Actinomycetes</taxon>
        <taxon>Micrococcales</taxon>
        <taxon>Microbacteriaceae</taxon>
        <taxon>Rathayibacter</taxon>
    </lineage>
</organism>
<dbReference type="RefSeq" id="WP_068256360.1">
    <property type="nucleotide sequence ID" value="NZ_PSUM01000009.1"/>
</dbReference>
<dbReference type="AlphaFoldDB" id="A0A169C739"/>
<gene>
    <name evidence="4" type="ORF">A6122_2776</name>
</gene>
<feature type="domain" description="4'-phosphopantetheinyl transferase" evidence="3">
    <location>
        <begin position="112"/>
        <end position="174"/>
    </location>
</feature>
<name>A0A169C739_9MICO</name>
<feature type="signal peptide" evidence="2">
    <location>
        <begin position="1"/>
        <end position="19"/>
    </location>
</feature>
<evidence type="ECO:0000313" key="4">
    <source>
        <dbReference type="EMBL" id="AND17885.1"/>
    </source>
</evidence>
<protein>
    <submittedName>
        <fullName evidence="4">4'-phosphopantetheinyl transferase</fullName>
    </submittedName>
</protein>
<dbReference type="InterPro" id="IPR037143">
    <property type="entry name" value="4-PPantetheinyl_Trfase_dom_sf"/>
</dbReference>
<dbReference type="Pfam" id="PF01648">
    <property type="entry name" value="ACPS"/>
    <property type="match status" value="1"/>
</dbReference>
<dbReference type="GO" id="GO:0008897">
    <property type="term" value="F:holo-[acyl-carrier-protein] synthase activity"/>
    <property type="evidence" value="ECO:0007669"/>
    <property type="project" value="InterPro"/>
</dbReference>
<evidence type="ECO:0000256" key="1">
    <source>
        <dbReference type="ARBA" id="ARBA00022679"/>
    </source>
</evidence>
<keyword evidence="5" id="KW-1185">Reference proteome</keyword>
<dbReference type="SUPFAM" id="SSF56214">
    <property type="entry name" value="4'-phosphopantetheinyl transferase"/>
    <property type="match status" value="2"/>
</dbReference>
<accession>A0A169C739</accession>
<dbReference type="EMBL" id="CP015515">
    <property type="protein sequence ID" value="AND17885.1"/>
    <property type="molecule type" value="Genomic_DNA"/>
</dbReference>